<evidence type="ECO:0000256" key="3">
    <source>
        <dbReference type="ARBA" id="ARBA00022741"/>
    </source>
</evidence>
<keyword evidence="2" id="KW-0808">Transferase</keyword>
<gene>
    <name evidence="7" type="ORF">A7J15_04555</name>
</gene>
<keyword evidence="3" id="KW-0547">Nucleotide-binding</keyword>
<dbReference type="PROSITE" id="PS00583">
    <property type="entry name" value="PFKB_KINASES_1"/>
    <property type="match status" value="1"/>
</dbReference>
<evidence type="ECO:0000256" key="1">
    <source>
        <dbReference type="ARBA" id="ARBA00010688"/>
    </source>
</evidence>
<dbReference type="SUPFAM" id="SSF53613">
    <property type="entry name" value="Ribokinase-like"/>
    <property type="match status" value="1"/>
</dbReference>
<dbReference type="GO" id="GO:0016301">
    <property type="term" value="F:kinase activity"/>
    <property type="evidence" value="ECO:0007669"/>
    <property type="project" value="UniProtKB-KW"/>
</dbReference>
<dbReference type="InterPro" id="IPR050306">
    <property type="entry name" value="PfkB_Carbo_kinase"/>
</dbReference>
<evidence type="ECO:0000313" key="7">
    <source>
        <dbReference type="EMBL" id="OCG74793.1"/>
    </source>
</evidence>
<dbReference type="AlphaFoldDB" id="A0A1B9NDZ2"/>
<dbReference type="Pfam" id="PF00294">
    <property type="entry name" value="PfkB"/>
    <property type="match status" value="1"/>
</dbReference>
<feature type="domain" description="Carbohydrate kinase PfkB" evidence="6">
    <location>
        <begin position="1"/>
        <end position="281"/>
    </location>
</feature>
<organism evidence="7 8">
    <name type="scientific">Microbacterium sediminis</name>
    <dbReference type="NCBI Taxonomy" id="904291"/>
    <lineage>
        <taxon>Bacteria</taxon>
        <taxon>Bacillati</taxon>
        <taxon>Actinomycetota</taxon>
        <taxon>Actinomycetes</taxon>
        <taxon>Micrococcales</taxon>
        <taxon>Microbacteriaceae</taxon>
        <taxon>Microbacterium</taxon>
    </lineage>
</organism>
<comment type="similarity">
    <text evidence="1">Belongs to the carbohydrate kinase PfkB family.</text>
</comment>
<dbReference type="InterPro" id="IPR029056">
    <property type="entry name" value="Ribokinase-like"/>
</dbReference>
<name>A0A1B9NDZ2_9MICO</name>
<protein>
    <recommendedName>
        <fullName evidence="6">Carbohydrate kinase PfkB domain-containing protein</fullName>
    </recommendedName>
</protein>
<dbReference type="PANTHER" id="PTHR43085">
    <property type="entry name" value="HEXOKINASE FAMILY MEMBER"/>
    <property type="match status" value="1"/>
</dbReference>
<comment type="caution">
    <text evidence="7">The sequence shown here is derived from an EMBL/GenBank/DDBJ whole genome shotgun (WGS) entry which is preliminary data.</text>
</comment>
<dbReference type="STRING" id="904291.A7J15_04555"/>
<keyword evidence="4" id="KW-0418">Kinase</keyword>
<keyword evidence="5" id="KW-0067">ATP-binding</keyword>
<dbReference type="RefSeq" id="WP_067025128.1">
    <property type="nucleotide sequence ID" value="NZ_CP038256.1"/>
</dbReference>
<dbReference type="Gene3D" id="3.40.1190.20">
    <property type="match status" value="1"/>
</dbReference>
<dbReference type="GO" id="GO:0005524">
    <property type="term" value="F:ATP binding"/>
    <property type="evidence" value="ECO:0007669"/>
    <property type="project" value="UniProtKB-KW"/>
</dbReference>
<keyword evidence="8" id="KW-1185">Reference proteome</keyword>
<dbReference type="InterPro" id="IPR011611">
    <property type="entry name" value="PfkB_dom"/>
</dbReference>
<proteinExistence type="inferred from homology"/>
<evidence type="ECO:0000259" key="6">
    <source>
        <dbReference type="Pfam" id="PF00294"/>
    </source>
</evidence>
<evidence type="ECO:0000256" key="4">
    <source>
        <dbReference type="ARBA" id="ARBA00022777"/>
    </source>
</evidence>
<accession>A0A1B9NDZ2</accession>
<evidence type="ECO:0000313" key="8">
    <source>
        <dbReference type="Proteomes" id="UP000093355"/>
    </source>
</evidence>
<evidence type="ECO:0000256" key="5">
    <source>
        <dbReference type="ARBA" id="ARBA00022840"/>
    </source>
</evidence>
<evidence type="ECO:0000256" key="2">
    <source>
        <dbReference type="ARBA" id="ARBA00022679"/>
    </source>
</evidence>
<dbReference type="PANTHER" id="PTHR43085:SF1">
    <property type="entry name" value="PSEUDOURIDINE KINASE-RELATED"/>
    <property type="match status" value="1"/>
</dbReference>
<dbReference type="OrthoDB" id="9795789at2"/>
<reference evidence="7 8" key="1">
    <citation type="submission" date="2016-05" db="EMBL/GenBank/DDBJ databases">
        <authorList>
            <person name="Lavstsen T."/>
            <person name="Jespersen J.S."/>
        </authorList>
    </citation>
    <scope>NUCLEOTIDE SEQUENCE [LARGE SCALE GENOMIC DNA]</scope>
    <source>
        <strain evidence="7 8">YLB-01</strain>
    </source>
</reference>
<dbReference type="InterPro" id="IPR002173">
    <property type="entry name" value="Carboh/pur_kinase_PfkB_CS"/>
</dbReference>
<dbReference type="Proteomes" id="UP000093355">
    <property type="component" value="Unassembled WGS sequence"/>
</dbReference>
<dbReference type="EMBL" id="LXMD01000021">
    <property type="protein sequence ID" value="OCG74793.1"/>
    <property type="molecule type" value="Genomic_DNA"/>
</dbReference>
<sequence length="285" mass="29249">MNRIVVVGDALIDEIRDEDGAREFVGGAALNVAVGSARLGAPTTLVAMVGDDEPGERIRAFLAEHGVELIATPAPHGTARAVSTRVDGEPQYVFNEAAWRRHIAFGDEALAAVAAAPLVAVSCVALDAPAQLAELDRALAGVRFALDPNPRAGMMHDRARFVDGFSRLSERAALVKIGEDDAALLHLGTVDELAAGLRADAVPAVLATRGAAGATILTAGGQITRPVAELPGPIVDTMGAGDAMFATVVAALAADPSPDWPALLDRALLIAAATCRAEGALLQLP</sequence>